<name>A0A9P1KCF8_9CYAN</name>
<sequence>MQTLPPKTNQYRELQVVGGLNGKHRRTFKAIYTNPVRSDIVWTDVESLFIALGAIAREGRGSRVRVALNGVKAVFHEPHPEKEMGKGAVKSVREFLENAGVAPMSD</sequence>
<dbReference type="RefSeq" id="WP_006621400.1">
    <property type="nucleotide sequence ID" value="NZ_FO818640.1"/>
</dbReference>
<evidence type="ECO:0008006" key="3">
    <source>
        <dbReference type="Google" id="ProtNLM"/>
    </source>
</evidence>
<dbReference type="EMBL" id="FO818640">
    <property type="protein sequence ID" value="CDM93299.1"/>
    <property type="molecule type" value="Genomic_DNA"/>
</dbReference>
<gene>
    <name evidence="1" type="ORF">ARTHRO_10972</name>
</gene>
<dbReference type="GO" id="GO:0003729">
    <property type="term" value="F:mRNA binding"/>
    <property type="evidence" value="ECO:0007669"/>
    <property type="project" value="InterPro"/>
</dbReference>
<dbReference type="Pfam" id="PF07927">
    <property type="entry name" value="HicA_toxin"/>
    <property type="match status" value="1"/>
</dbReference>
<keyword evidence="2" id="KW-1185">Reference proteome</keyword>
<proteinExistence type="predicted"/>
<protein>
    <recommendedName>
        <fullName evidence="3">HicA protein</fullName>
    </recommendedName>
</protein>
<accession>A0A9P1KCF8</accession>
<evidence type="ECO:0000313" key="2">
    <source>
        <dbReference type="Proteomes" id="UP000032946"/>
    </source>
</evidence>
<reference evidence="1 2" key="1">
    <citation type="submission" date="2014-02" db="EMBL/GenBank/DDBJ databases">
        <authorList>
            <person name="Genoscope - CEA"/>
        </authorList>
    </citation>
    <scope>NUCLEOTIDE SEQUENCE [LARGE SCALE GENOMIC DNA]</scope>
    <source>
        <strain evidence="1 2">PCC 8005</strain>
    </source>
</reference>
<organism evidence="1 2">
    <name type="scientific">Limnospira indica PCC 8005</name>
    <dbReference type="NCBI Taxonomy" id="376219"/>
    <lineage>
        <taxon>Bacteria</taxon>
        <taxon>Bacillati</taxon>
        <taxon>Cyanobacteriota</taxon>
        <taxon>Cyanophyceae</taxon>
        <taxon>Oscillatoriophycideae</taxon>
        <taxon>Oscillatoriales</taxon>
        <taxon>Sirenicapillariaceae</taxon>
        <taxon>Limnospira</taxon>
    </lineage>
</organism>
<dbReference type="AlphaFoldDB" id="A0A9P1KCF8"/>
<dbReference type="InterPro" id="IPR012933">
    <property type="entry name" value="HicA_mRNA_interferase"/>
</dbReference>
<evidence type="ECO:0000313" key="1">
    <source>
        <dbReference type="EMBL" id="CDM93299.1"/>
    </source>
</evidence>
<dbReference type="Proteomes" id="UP000032946">
    <property type="component" value="Chromosome"/>
</dbReference>